<keyword evidence="5" id="KW-0411">Iron-sulfur</keyword>
<dbReference type="SUPFAM" id="SSF102114">
    <property type="entry name" value="Radical SAM enzymes"/>
    <property type="match status" value="1"/>
</dbReference>
<dbReference type="Gene3D" id="3.20.20.70">
    <property type="entry name" value="Aldolase class I"/>
    <property type="match status" value="1"/>
</dbReference>
<feature type="domain" description="Radical SAM core" evidence="6">
    <location>
        <begin position="119"/>
        <end position="342"/>
    </location>
</feature>
<dbReference type="SMART" id="SM00729">
    <property type="entry name" value="Elp3"/>
    <property type="match status" value="1"/>
</dbReference>
<evidence type="ECO:0000313" key="7">
    <source>
        <dbReference type="EMBL" id="MFD0976499.1"/>
    </source>
</evidence>
<dbReference type="SFLD" id="SFLDG01386">
    <property type="entry name" value="main_SPASM_domain-containing"/>
    <property type="match status" value="1"/>
</dbReference>
<dbReference type="SFLD" id="SFLDS00029">
    <property type="entry name" value="Radical_SAM"/>
    <property type="match status" value="1"/>
</dbReference>
<evidence type="ECO:0000256" key="3">
    <source>
        <dbReference type="ARBA" id="ARBA00022723"/>
    </source>
</evidence>
<dbReference type="Proteomes" id="UP001597100">
    <property type="component" value="Unassembled WGS sequence"/>
</dbReference>
<keyword evidence="3" id="KW-0479">Metal-binding</keyword>
<organism evidence="7 8">
    <name type="scientific">Salinimicrobium gaetbulicola</name>
    <dbReference type="NCBI Taxonomy" id="999702"/>
    <lineage>
        <taxon>Bacteria</taxon>
        <taxon>Pseudomonadati</taxon>
        <taxon>Bacteroidota</taxon>
        <taxon>Flavobacteriia</taxon>
        <taxon>Flavobacteriales</taxon>
        <taxon>Flavobacteriaceae</taxon>
        <taxon>Salinimicrobium</taxon>
    </lineage>
</organism>
<evidence type="ECO:0000256" key="4">
    <source>
        <dbReference type="ARBA" id="ARBA00023004"/>
    </source>
</evidence>
<keyword evidence="4" id="KW-0408">Iron</keyword>
<dbReference type="InterPro" id="IPR050377">
    <property type="entry name" value="Radical_SAM_PqqE_MftC-like"/>
</dbReference>
<dbReference type="EMBL" id="JBHTJP010000032">
    <property type="protein sequence ID" value="MFD0976499.1"/>
    <property type="molecule type" value="Genomic_DNA"/>
</dbReference>
<dbReference type="SFLD" id="SFLDG01067">
    <property type="entry name" value="SPASM/twitch_domain_containing"/>
    <property type="match status" value="1"/>
</dbReference>
<dbReference type="CDD" id="cd01335">
    <property type="entry name" value="Radical_SAM"/>
    <property type="match status" value="1"/>
</dbReference>
<sequence>METETITKAPHREEDTAEKLQAGTTTRSRIISGWRKNYIHSRIIFSLIKIAWECYGNLMDVLRGIDYLLRLRKKFIGDFKLKKIAQIDGDYYPYLYGPAYKGSTYKKFMISQLNDFKPVNKEIYRFNNIIVAITKKCALQCDHCFEWESLNKKENLSTAQLIEIVQKLQKQGVSEIQFSGGEPLLKVDRILEILNAADIRSTSFWIDTSGFKFTKENAKLLKTAGLTGVFVSLDHFEPALHNKFRGFKDAFFWAQTAVKNALEQGFVVALSVCITREFASRENLMKYMEMAKNMGVAFVQFLEPKAVGHFYGKDVLLLPEHHELIEEIYTEFNFSSKFLSYPIITYHGYYQRRHGCFSGGYKGFYVDTDGDINPCPFCQKKTGNLLEGELEDTLSSLNRGGCMDYSRFS</sequence>
<dbReference type="PANTHER" id="PTHR11228:SF7">
    <property type="entry name" value="PQQA PEPTIDE CYCLASE"/>
    <property type="match status" value="1"/>
</dbReference>
<dbReference type="InterPro" id="IPR007197">
    <property type="entry name" value="rSAM"/>
</dbReference>
<comment type="caution">
    <text evidence="7">The sequence shown here is derived from an EMBL/GenBank/DDBJ whole genome shotgun (WGS) entry which is preliminary data.</text>
</comment>
<dbReference type="PROSITE" id="PS51918">
    <property type="entry name" value="RADICAL_SAM"/>
    <property type="match status" value="1"/>
</dbReference>
<evidence type="ECO:0000256" key="5">
    <source>
        <dbReference type="ARBA" id="ARBA00023014"/>
    </source>
</evidence>
<name>A0ABW3IEF8_9FLAO</name>
<protein>
    <submittedName>
        <fullName evidence="7">Radical SAM/SPASM domain-containing protein</fullName>
    </submittedName>
</protein>
<dbReference type="RefSeq" id="WP_380737874.1">
    <property type="nucleotide sequence ID" value="NZ_JBHTJP010000032.1"/>
</dbReference>
<gene>
    <name evidence="7" type="ORF">ACFQ1G_06830</name>
</gene>
<dbReference type="InterPro" id="IPR006638">
    <property type="entry name" value="Elp3/MiaA/NifB-like_rSAM"/>
</dbReference>
<keyword evidence="2" id="KW-0949">S-adenosyl-L-methionine</keyword>
<evidence type="ECO:0000259" key="6">
    <source>
        <dbReference type="PROSITE" id="PS51918"/>
    </source>
</evidence>
<evidence type="ECO:0000256" key="2">
    <source>
        <dbReference type="ARBA" id="ARBA00022691"/>
    </source>
</evidence>
<evidence type="ECO:0000313" key="8">
    <source>
        <dbReference type="Proteomes" id="UP001597100"/>
    </source>
</evidence>
<comment type="cofactor">
    <cofactor evidence="1">
        <name>[4Fe-4S] cluster</name>
        <dbReference type="ChEBI" id="CHEBI:49883"/>
    </cofactor>
</comment>
<reference evidence="8" key="1">
    <citation type="journal article" date="2019" name="Int. J. Syst. Evol. Microbiol.">
        <title>The Global Catalogue of Microorganisms (GCM) 10K type strain sequencing project: providing services to taxonomists for standard genome sequencing and annotation.</title>
        <authorList>
            <consortium name="The Broad Institute Genomics Platform"/>
            <consortium name="The Broad Institute Genome Sequencing Center for Infectious Disease"/>
            <person name="Wu L."/>
            <person name="Ma J."/>
        </authorList>
    </citation>
    <scope>NUCLEOTIDE SEQUENCE [LARGE SCALE GENOMIC DNA]</scope>
    <source>
        <strain evidence="8">CCUG 60898</strain>
    </source>
</reference>
<accession>A0ABW3IEF8</accession>
<dbReference type="Pfam" id="PF04055">
    <property type="entry name" value="Radical_SAM"/>
    <property type="match status" value="1"/>
</dbReference>
<dbReference type="InterPro" id="IPR013785">
    <property type="entry name" value="Aldolase_TIM"/>
</dbReference>
<proteinExistence type="predicted"/>
<dbReference type="PANTHER" id="PTHR11228">
    <property type="entry name" value="RADICAL SAM DOMAIN PROTEIN"/>
    <property type="match status" value="1"/>
</dbReference>
<evidence type="ECO:0000256" key="1">
    <source>
        <dbReference type="ARBA" id="ARBA00001966"/>
    </source>
</evidence>
<dbReference type="InterPro" id="IPR058240">
    <property type="entry name" value="rSAM_sf"/>
</dbReference>
<keyword evidence="8" id="KW-1185">Reference proteome</keyword>